<gene>
    <name evidence="1" type="ORF">glysoja_040959</name>
</gene>
<name>A0A0B2SB85_GLYSO</name>
<protein>
    <submittedName>
        <fullName evidence="1">Uncharacterized protein</fullName>
    </submittedName>
</protein>
<dbReference type="Proteomes" id="UP000053555">
    <property type="component" value="Unassembled WGS sequence"/>
</dbReference>
<reference evidence="1" key="1">
    <citation type="submission" date="2014-07" db="EMBL/GenBank/DDBJ databases">
        <title>Identification of a novel salt tolerance gene in wild soybean by whole-genome sequencing.</title>
        <authorList>
            <person name="Lam H.-M."/>
            <person name="Qi X."/>
            <person name="Li M.-W."/>
            <person name="Liu X."/>
            <person name="Xie M."/>
            <person name="Ni M."/>
            <person name="Xu X."/>
        </authorList>
    </citation>
    <scope>NUCLEOTIDE SEQUENCE [LARGE SCALE GENOMIC DNA]</scope>
    <source>
        <tissue evidence="1">Root</tissue>
    </source>
</reference>
<dbReference type="AlphaFoldDB" id="A0A0B2SB85"/>
<proteinExistence type="predicted"/>
<accession>A0A0B2SB85</accession>
<evidence type="ECO:0000313" key="1">
    <source>
        <dbReference type="EMBL" id="KHN44016.1"/>
    </source>
</evidence>
<organism evidence="1">
    <name type="scientific">Glycine soja</name>
    <name type="common">Wild soybean</name>
    <dbReference type="NCBI Taxonomy" id="3848"/>
    <lineage>
        <taxon>Eukaryota</taxon>
        <taxon>Viridiplantae</taxon>
        <taxon>Streptophyta</taxon>
        <taxon>Embryophyta</taxon>
        <taxon>Tracheophyta</taxon>
        <taxon>Spermatophyta</taxon>
        <taxon>Magnoliopsida</taxon>
        <taxon>eudicotyledons</taxon>
        <taxon>Gunneridae</taxon>
        <taxon>Pentapetalae</taxon>
        <taxon>rosids</taxon>
        <taxon>fabids</taxon>
        <taxon>Fabales</taxon>
        <taxon>Fabaceae</taxon>
        <taxon>Papilionoideae</taxon>
        <taxon>50 kb inversion clade</taxon>
        <taxon>NPAAA clade</taxon>
        <taxon>indigoferoid/millettioid clade</taxon>
        <taxon>Phaseoleae</taxon>
        <taxon>Glycine</taxon>
        <taxon>Glycine subgen. Soja</taxon>
    </lineage>
</organism>
<sequence>MTVTLKSHFRCQKLSISGRPLTHSLHDRQILSNLYHMRIHLLLLRKWLDMFKGRMMLVQRIRCVN</sequence>
<dbReference type="EMBL" id="KN643453">
    <property type="protein sequence ID" value="KHN44016.1"/>
    <property type="molecule type" value="Genomic_DNA"/>
</dbReference>